<dbReference type="AlphaFoldDB" id="J3MHJ8"/>
<accession>J3MHJ8</accession>
<reference evidence="1" key="2">
    <citation type="submission" date="2013-04" db="UniProtKB">
        <authorList>
            <consortium name="EnsemblPlants"/>
        </authorList>
    </citation>
    <scope>IDENTIFICATION</scope>
</reference>
<evidence type="ECO:0000313" key="1">
    <source>
        <dbReference type="EnsemblPlants" id="OB06G34920.1"/>
    </source>
</evidence>
<dbReference type="EnsemblPlants" id="OB06G34920.1">
    <property type="protein sequence ID" value="OB06G34920.1"/>
    <property type="gene ID" value="OB06G34920"/>
</dbReference>
<proteinExistence type="predicted"/>
<dbReference type="Gramene" id="OB06G34920.1">
    <property type="protein sequence ID" value="OB06G34920.1"/>
    <property type="gene ID" value="OB06G34920"/>
</dbReference>
<protein>
    <submittedName>
        <fullName evidence="1">Uncharacterized protein</fullName>
    </submittedName>
</protein>
<evidence type="ECO:0000313" key="2">
    <source>
        <dbReference type="Proteomes" id="UP000006038"/>
    </source>
</evidence>
<reference evidence="1" key="1">
    <citation type="journal article" date="2013" name="Nat. Commun.">
        <title>Whole-genome sequencing of Oryza brachyantha reveals mechanisms underlying Oryza genome evolution.</title>
        <authorList>
            <person name="Chen J."/>
            <person name="Huang Q."/>
            <person name="Gao D."/>
            <person name="Wang J."/>
            <person name="Lang Y."/>
            <person name="Liu T."/>
            <person name="Li B."/>
            <person name="Bai Z."/>
            <person name="Luis Goicoechea J."/>
            <person name="Liang C."/>
            <person name="Chen C."/>
            <person name="Zhang W."/>
            <person name="Sun S."/>
            <person name="Liao Y."/>
            <person name="Zhang X."/>
            <person name="Yang L."/>
            <person name="Song C."/>
            <person name="Wang M."/>
            <person name="Shi J."/>
            <person name="Liu G."/>
            <person name="Liu J."/>
            <person name="Zhou H."/>
            <person name="Zhou W."/>
            <person name="Yu Q."/>
            <person name="An N."/>
            <person name="Chen Y."/>
            <person name="Cai Q."/>
            <person name="Wang B."/>
            <person name="Liu B."/>
            <person name="Min J."/>
            <person name="Huang Y."/>
            <person name="Wu H."/>
            <person name="Li Z."/>
            <person name="Zhang Y."/>
            <person name="Yin Y."/>
            <person name="Song W."/>
            <person name="Jiang J."/>
            <person name="Jackson S.A."/>
            <person name="Wing R.A."/>
            <person name="Wang J."/>
            <person name="Chen M."/>
        </authorList>
    </citation>
    <scope>NUCLEOTIDE SEQUENCE [LARGE SCALE GENOMIC DNA]</scope>
    <source>
        <strain evidence="1">cv. IRGC 101232</strain>
    </source>
</reference>
<dbReference type="Proteomes" id="UP000006038">
    <property type="component" value="Chromosome 6"/>
</dbReference>
<dbReference type="HOGENOM" id="CLU_2765371_0_0_1"/>
<keyword evidence="2" id="KW-1185">Reference proteome</keyword>
<name>J3MHJ8_ORYBR</name>
<organism evidence="1">
    <name type="scientific">Oryza brachyantha</name>
    <name type="common">malo sina</name>
    <dbReference type="NCBI Taxonomy" id="4533"/>
    <lineage>
        <taxon>Eukaryota</taxon>
        <taxon>Viridiplantae</taxon>
        <taxon>Streptophyta</taxon>
        <taxon>Embryophyta</taxon>
        <taxon>Tracheophyta</taxon>
        <taxon>Spermatophyta</taxon>
        <taxon>Magnoliopsida</taxon>
        <taxon>Liliopsida</taxon>
        <taxon>Poales</taxon>
        <taxon>Poaceae</taxon>
        <taxon>BOP clade</taxon>
        <taxon>Oryzoideae</taxon>
        <taxon>Oryzeae</taxon>
        <taxon>Oryzinae</taxon>
        <taxon>Oryza</taxon>
    </lineage>
</organism>
<sequence length="70" mass="8074">MIESVLLGWGDLTCSKQSIKKLSICTKRNQNFKSSRFCTVLVRVPNRICRMRLRLLGPGHPGQHVHRHHP</sequence>